<dbReference type="RefSeq" id="WP_142662732.1">
    <property type="nucleotide sequence ID" value="NZ_FXTK01000005.1"/>
</dbReference>
<proteinExistence type="predicted"/>
<dbReference type="Gene3D" id="3.40.50.300">
    <property type="entry name" value="P-loop containing nucleotide triphosphate hydrolases"/>
    <property type="match status" value="1"/>
</dbReference>
<dbReference type="GO" id="GO:0008146">
    <property type="term" value="F:sulfotransferase activity"/>
    <property type="evidence" value="ECO:0007669"/>
    <property type="project" value="InterPro"/>
</dbReference>
<keyword evidence="1 4" id="KW-0808">Transferase</keyword>
<feature type="domain" description="Sulfotransferase" evidence="3">
    <location>
        <begin position="12"/>
        <end position="231"/>
    </location>
</feature>
<gene>
    <name evidence="4" type="ORF">SAMN06265221_105193</name>
</gene>
<dbReference type="PANTHER" id="PTHR10605">
    <property type="entry name" value="HEPARAN SULFATE SULFOTRANSFERASE"/>
    <property type="match status" value="1"/>
</dbReference>
<evidence type="ECO:0000313" key="4">
    <source>
        <dbReference type="EMBL" id="SMO63509.1"/>
    </source>
</evidence>
<sequence length="256" mass="29500">MTSATMNNPNRPDIFIVGTMKGGTTILHEFLGHHPEIHPGRDKEIHYFSLYEAKGLAWYHQQFEGLPPNQHYMDASPTYFDMAAAPTIPSKIDAYNPQARIVMLARHPIDRALSHFNHVKKVNKAPGVTEMTADEFFSRPIEHAISGTSAADIYHFQTLEFSCYYRKAIHYKRIFGDRFMVVDNANLSAEPQETMNRIFRHVQVDPITSDAFGQRKYSHMKKDSAVLSPKTRERLSEMFKPNYRAFCNVVGLEFKW</sequence>
<evidence type="ECO:0000256" key="2">
    <source>
        <dbReference type="ARBA" id="ARBA00023180"/>
    </source>
</evidence>
<protein>
    <submittedName>
        <fullName evidence="4">Sulfotransferase domain-containing protein</fullName>
    </submittedName>
</protein>
<dbReference type="Proteomes" id="UP000319014">
    <property type="component" value="Unassembled WGS sequence"/>
</dbReference>
<keyword evidence="5" id="KW-1185">Reference proteome</keyword>
<accession>A0A521CVM1</accession>
<dbReference type="InterPro" id="IPR037359">
    <property type="entry name" value="NST/OST"/>
</dbReference>
<dbReference type="InterPro" id="IPR027417">
    <property type="entry name" value="P-loop_NTPase"/>
</dbReference>
<dbReference type="EMBL" id="FXTK01000005">
    <property type="protein sequence ID" value="SMO63509.1"/>
    <property type="molecule type" value="Genomic_DNA"/>
</dbReference>
<evidence type="ECO:0000313" key="5">
    <source>
        <dbReference type="Proteomes" id="UP000319014"/>
    </source>
</evidence>
<evidence type="ECO:0000259" key="3">
    <source>
        <dbReference type="Pfam" id="PF00685"/>
    </source>
</evidence>
<name>A0A521CVM1_9RHOB</name>
<dbReference type="InterPro" id="IPR000863">
    <property type="entry name" value="Sulfotransferase_dom"/>
</dbReference>
<dbReference type="OrthoDB" id="7210452at2"/>
<dbReference type="Pfam" id="PF00685">
    <property type="entry name" value="Sulfotransfer_1"/>
    <property type="match status" value="1"/>
</dbReference>
<organism evidence="4 5">
    <name type="scientific">Paracoccus laeviglucosivorans</name>
    <dbReference type="NCBI Taxonomy" id="1197861"/>
    <lineage>
        <taxon>Bacteria</taxon>
        <taxon>Pseudomonadati</taxon>
        <taxon>Pseudomonadota</taxon>
        <taxon>Alphaproteobacteria</taxon>
        <taxon>Rhodobacterales</taxon>
        <taxon>Paracoccaceae</taxon>
        <taxon>Paracoccus</taxon>
    </lineage>
</organism>
<evidence type="ECO:0000256" key="1">
    <source>
        <dbReference type="ARBA" id="ARBA00022679"/>
    </source>
</evidence>
<keyword evidence="2" id="KW-0325">Glycoprotein</keyword>
<reference evidence="4 5" key="1">
    <citation type="submission" date="2017-05" db="EMBL/GenBank/DDBJ databases">
        <authorList>
            <person name="Varghese N."/>
            <person name="Submissions S."/>
        </authorList>
    </citation>
    <scope>NUCLEOTIDE SEQUENCE [LARGE SCALE GENOMIC DNA]</scope>
    <source>
        <strain evidence="4 5">DSM 100094</strain>
    </source>
</reference>
<dbReference type="PANTHER" id="PTHR10605:SF56">
    <property type="entry name" value="BIFUNCTIONAL HEPARAN SULFATE N-DEACETYLASE_N-SULFOTRANSFERASE"/>
    <property type="match status" value="1"/>
</dbReference>
<dbReference type="SUPFAM" id="SSF52540">
    <property type="entry name" value="P-loop containing nucleoside triphosphate hydrolases"/>
    <property type="match status" value="1"/>
</dbReference>
<dbReference type="AlphaFoldDB" id="A0A521CVM1"/>